<dbReference type="InterPro" id="IPR051202">
    <property type="entry name" value="Peptidase_C40"/>
</dbReference>
<evidence type="ECO:0000313" key="6">
    <source>
        <dbReference type="EMBL" id="MBB4035248.1"/>
    </source>
</evidence>
<dbReference type="AlphaFoldDB" id="A0A840CMI4"/>
<dbReference type="EMBL" id="JACIEP010000003">
    <property type="protein sequence ID" value="MBB4035248.1"/>
    <property type="molecule type" value="Genomic_DNA"/>
</dbReference>
<keyword evidence="3 6" id="KW-0378">Hydrolase</keyword>
<dbReference type="Gene3D" id="2.30.30.40">
    <property type="entry name" value="SH3 Domains"/>
    <property type="match status" value="2"/>
</dbReference>
<accession>A0A840CMI4</accession>
<dbReference type="Proteomes" id="UP000555103">
    <property type="component" value="Unassembled WGS sequence"/>
</dbReference>
<comment type="caution">
    <text evidence="6">The sequence shown here is derived from an EMBL/GenBank/DDBJ whole genome shotgun (WGS) entry which is preliminary data.</text>
</comment>
<dbReference type="GO" id="GO:0006508">
    <property type="term" value="P:proteolysis"/>
    <property type="evidence" value="ECO:0007669"/>
    <property type="project" value="UniProtKB-KW"/>
</dbReference>
<evidence type="ECO:0000256" key="4">
    <source>
        <dbReference type="ARBA" id="ARBA00022807"/>
    </source>
</evidence>
<feature type="domain" description="NlpC/P60" evidence="5">
    <location>
        <begin position="246"/>
        <end position="380"/>
    </location>
</feature>
<dbReference type="InterPro" id="IPR003646">
    <property type="entry name" value="SH3-like_bac-type"/>
</dbReference>
<reference evidence="6 7" key="1">
    <citation type="submission" date="2020-08" db="EMBL/GenBank/DDBJ databases">
        <title>Genomic Encyclopedia of Type Strains, Phase IV (KMG-IV): sequencing the most valuable type-strain genomes for metagenomic binning, comparative biology and taxonomic classification.</title>
        <authorList>
            <person name="Goeker M."/>
        </authorList>
    </citation>
    <scope>NUCLEOTIDE SEQUENCE [LARGE SCALE GENOMIC DNA]</scope>
    <source>
        <strain evidence="6 7">DSM 104969</strain>
    </source>
</reference>
<dbReference type="Pfam" id="PF08239">
    <property type="entry name" value="SH3_3"/>
    <property type="match status" value="1"/>
</dbReference>
<dbReference type="PANTHER" id="PTHR47053:SF1">
    <property type="entry name" value="MUREIN DD-ENDOPEPTIDASE MEPH-RELATED"/>
    <property type="match status" value="1"/>
</dbReference>
<dbReference type="Pfam" id="PF00877">
    <property type="entry name" value="NLPC_P60"/>
    <property type="match status" value="1"/>
</dbReference>
<sequence>MRKLYITIFAVLFSLNALCQKEKAVYKYAGLEVIIGNIQKEYIPDKRVKVYEIEVDTSQKQPTLIGVTSDLTAYEKLVSLATETYGSSFVNKVNLLPSKDLGDKTYGAINLSVADIREEANFTSGMATQAILGTPIRILQKDGWYRIQTPDGYIGWSQHFNFHPMTKEEFNSWTTAKKIIFTGYFGFAYSAPDKNSQTISDLVNSNILKYDGEQGDFYKVSYPDGRTAYVLKSQSELYDNWYSSLQLTKESIVKTAFTMMGIPYVWGGTSVKGMDCSGFTKQILFMHGVILMRDASQQVNTGIPVDITKGYNNLQTGDLMFFGKKDEKTGKERIRHVGFYIGNNEFIHASGYIRIGSLDPQKENYDEVNTKEFIRASRITGAIDTEGIWSIANNPFYKTITE</sequence>
<evidence type="ECO:0000259" key="5">
    <source>
        <dbReference type="PROSITE" id="PS51935"/>
    </source>
</evidence>
<protein>
    <submittedName>
        <fullName evidence="6">Cell wall-associated NlpC family hydrolase</fullName>
    </submittedName>
</protein>
<proteinExistence type="inferred from homology"/>
<dbReference type="GO" id="GO:0008234">
    <property type="term" value="F:cysteine-type peptidase activity"/>
    <property type="evidence" value="ECO:0007669"/>
    <property type="project" value="UniProtKB-KW"/>
</dbReference>
<gene>
    <name evidence="6" type="ORF">GGR21_001137</name>
</gene>
<comment type="similarity">
    <text evidence="1">Belongs to the peptidase C40 family.</text>
</comment>
<keyword evidence="4" id="KW-0788">Thiol protease</keyword>
<evidence type="ECO:0000256" key="3">
    <source>
        <dbReference type="ARBA" id="ARBA00022801"/>
    </source>
</evidence>
<dbReference type="SUPFAM" id="SSF54001">
    <property type="entry name" value="Cysteine proteinases"/>
    <property type="match status" value="1"/>
</dbReference>
<evidence type="ECO:0000256" key="1">
    <source>
        <dbReference type="ARBA" id="ARBA00007074"/>
    </source>
</evidence>
<keyword evidence="2" id="KW-0645">Protease</keyword>
<evidence type="ECO:0000313" key="7">
    <source>
        <dbReference type="Proteomes" id="UP000555103"/>
    </source>
</evidence>
<dbReference type="InterPro" id="IPR041382">
    <property type="entry name" value="SH3_16"/>
</dbReference>
<dbReference type="RefSeq" id="WP_183306185.1">
    <property type="nucleotide sequence ID" value="NZ_JACIEP010000003.1"/>
</dbReference>
<dbReference type="PANTHER" id="PTHR47053">
    <property type="entry name" value="MUREIN DD-ENDOPEPTIDASE MEPH-RELATED"/>
    <property type="match status" value="1"/>
</dbReference>
<name>A0A840CMI4_9BACT</name>
<dbReference type="InterPro" id="IPR038765">
    <property type="entry name" value="Papain-like_cys_pep_sf"/>
</dbReference>
<dbReference type="InterPro" id="IPR000064">
    <property type="entry name" value="NLP_P60_dom"/>
</dbReference>
<keyword evidence="7" id="KW-1185">Reference proteome</keyword>
<evidence type="ECO:0000256" key="2">
    <source>
        <dbReference type="ARBA" id="ARBA00022670"/>
    </source>
</evidence>
<organism evidence="6 7">
    <name type="scientific">Dysgonomonas hofstadii</name>
    <dbReference type="NCBI Taxonomy" id="637886"/>
    <lineage>
        <taxon>Bacteria</taxon>
        <taxon>Pseudomonadati</taxon>
        <taxon>Bacteroidota</taxon>
        <taxon>Bacteroidia</taxon>
        <taxon>Bacteroidales</taxon>
        <taxon>Dysgonomonadaceae</taxon>
        <taxon>Dysgonomonas</taxon>
    </lineage>
</organism>
<dbReference type="Gene3D" id="3.90.1720.10">
    <property type="entry name" value="endopeptidase domain like (from Nostoc punctiforme)"/>
    <property type="match status" value="1"/>
</dbReference>
<dbReference type="Pfam" id="PF18348">
    <property type="entry name" value="SH3_16"/>
    <property type="match status" value="1"/>
</dbReference>
<dbReference type="PROSITE" id="PS51935">
    <property type="entry name" value="NLPC_P60"/>
    <property type="match status" value="1"/>
</dbReference>